<evidence type="ECO:0000256" key="3">
    <source>
        <dbReference type="ARBA" id="ARBA00022478"/>
    </source>
</evidence>
<evidence type="ECO:0000256" key="9">
    <source>
        <dbReference type="ARBA" id="ARBA00054245"/>
    </source>
</evidence>
<evidence type="ECO:0000256" key="4">
    <source>
        <dbReference type="ARBA" id="ARBA00022588"/>
    </source>
</evidence>
<evidence type="ECO:0000256" key="13">
    <source>
        <dbReference type="ARBA" id="ARBA00078855"/>
    </source>
</evidence>
<dbReference type="Gene3D" id="2.40.50.140">
    <property type="entry name" value="Nucleic acid-binding proteins"/>
    <property type="match status" value="1"/>
</dbReference>
<dbReference type="KEGG" id="btab:109044107"/>
<dbReference type="NCBIfam" id="TIGR00448">
    <property type="entry name" value="rpoE"/>
    <property type="match status" value="1"/>
</dbReference>
<keyword evidence="6" id="KW-0051">Antiviral defense</keyword>
<evidence type="ECO:0000259" key="14">
    <source>
        <dbReference type="Pfam" id="PF03876"/>
    </source>
</evidence>
<dbReference type="GO" id="GO:0006384">
    <property type="term" value="P:transcription initiation at RNA polymerase III promoter"/>
    <property type="evidence" value="ECO:0007669"/>
    <property type="project" value="TreeGrafter"/>
</dbReference>
<keyword evidence="4" id="KW-0399">Innate immunity</keyword>
<dbReference type="OrthoDB" id="10256606at2759"/>
<dbReference type="GO" id="GO:0003899">
    <property type="term" value="F:DNA-directed RNA polymerase activity"/>
    <property type="evidence" value="ECO:0007669"/>
    <property type="project" value="InterPro"/>
</dbReference>
<dbReference type="CDD" id="cd04330">
    <property type="entry name" value="RNAP_III_Rpc25_N"/>
    <property type="match status" value="1"/>
</dbReference>
<evidence type="ECO:0000256" key="7">
    <source>
        <dbReference type="ARBA" id="ARBA00023163"/>
    </source>
</evidence>
<dbReference type="GO" id="GO:0005666">
    <property type="term" value="C:RNA polymerase III complex"/>
    <property type="evidence" value="ECO:0007669"/>
    <property type="project" value="TreeGrafter"/>
</dbReference>
<keyword evidence="17" id="KW-1185">Reference proteome</keyword>
<keyword evidence="3" id="KW-0240">DNA-directed RNA polymerase</keyword>
<reference evidence="16" key="1">
    <citation type="submission" date="2021-12" db="EMBL/GenBank/DDBJ databases">
        <authorList>
            <person name="King R."/>
        </authorList>
    </citation>
    <scope>NUCLEOTIDE SEQUENCE</scope>
</reference>
<dbReference type="Pfam" id="PF08292">
    <property type="entry name" value="RNA_pol_Rbc25"/>
    <property type="match status" value="1"/>
</dbReference>
<dbReference type="GO" id="GO:0045087">
    <property type="term" value="P:innate immune response"/>
    <property type="evidence" value="ECO:0007669"/>
    <property type="project" value="UniProtKB-KW"/>
</dbReference>
<evidence type="ECO:0000256" key="5">
    <source>
        <dbReference type="ARBA" id="ARBA00022859"/>
    </source>
</evidence>
<comment type="function">
    <text evidence="9">DNA-dependent RNA polymerase catalyzes the transcription of DNA into RNA using the four ribonucleoside triphosphates as substrates. Specific peripheric component of RNA polymerase III (Pol III) which synthesizes small non-coding RNAs including 5S rRNA, snRNAs, tRNAs and miRNAs from at least 500 distinct genomic loci. With CRCP/RPC9 forms a mobile stalk that protrudes from Pol III core and functions primarily in transcription initiation. Pol III plays a key role in sensing and limiting infection by intracellular bacteria and DNA viruses. Acts as nuclear and cytosolic DNA sensor involved in innate immune response. Can sense non-self dsDNA that serves as template for transcription into dsRNA. The non-self RNA polymerase III transcripts, such as Epstein-Barr virus-encoded RNAs (EBERs) induce type I interferon and NF-kappa-B through the RIG-I pathway.</text>
</comment>
<dbReference type="InterPro" id="IPR045113">
    <property type="entry name" value="Rpb7-like"/>
</dbReference>
<evidence type="ECO:0000259" key="15">
    <source>
        <dbReference type="Pfam" id="PF08292"/>
    </source>
</evidence>
<evidence type="ECO:0000256" key="11">
    <source>
        <dbReference type="ARBA" id="ARBA00072526"/>
    </source>
</evidence>
<name>A0A9P0F0Y0_BEMTA</name>
<evidence type="ECO:0000313" key="17">
    <source>
        <dbReference type="Proteomes" id="UP001152759"/>
    </source>
</evidence>
<comment type="subcellular location">
    <subcellularLocation>
        <location evidence="1">Nucleus</location>
    </subcellularLocation>
</comment>
<feature type="domain" description="RNA polymerase III subunit Rpc25" evidence="15">
    <location>
        <begin position="83"/>
        <end position="198"/>
    </location>
</feature>
<dbReference type="EMBL" id="OU963863">
    <property type="protein sequence ID" value="CAH0385081.1"/>
    <property type="molecule type" value="Genomic_DNA"/>
</dbReference>
<dbReference type="GO" id="GO:0003677">
    <property type="term" value="F:DNA binding"/>
    <property type="evidence" value="ECO:0007669"/>
    <property type="project" value="InterPro"/>
</dbReference>
<feature type="domain" description="RNA polymerase Rpb7-like N-terminal" evidence="14">
    <location>
        <begin position="8"/>
        <end position="64"/>
    </location>
</feature>
<evidence type="ECO:0000256" key="12">
    <source>
        <dbReference type="ARBA" id="ARBA00073027"/>
    </source>
</evidence>
<dbReference type="SUPFAM" id="SSF50249">
    <property type="entry name" value="Nucleic acid-binding proteins"/>
    <property type="match status" value="1"/>
</dbReference>
<evidence type="ECO:0000256" key="2">
    <source>
        <dbReference type="ARBA" id="ARBA00009307"/>
    </source>
</evidence>
<keyword evidence="8" id="KW-0539">Nucleus</keyword>
<dbReference type="InterPro" id="IPR012340">
    <property type="entry name" value="NA-bd_OB-fold"/>
</dbReference>
<proteinExistence type="inferred from homology"/>
<evidence type="ECO:0000256" key="10">
    <source>
        <dbReference type="ARBA" id="ARBA00062626"/>
    </source>
</evidence>
<dbReference type="PANTHER" id="PTHR12709">
    <property type="entry name" value="DNA-DIRECTED RNA POLYMERASE II, III"/>
    <property type="match status" value="1"/>
</dbReference>
<dbReference type="InterPro" id="IPR004519">
    <property type="entry name" value="RNAP_E/RPC8"/>
</dbReference>
<keyword evidence="7" id="KW-0804">Transcription</keyword>
<dbReference type="Proteomes" id="UP001152759">
    <property type="component" value="Chromosome 2"/>
</dbReference>
<dbReference type="Pfam" id="PF03876">
    <property type="entry name" value="SHS2_Rpb7-N"/>
    <property type="match status" value="1"/>
</dbReference>
<dbReference type="FunFam" id="3.30.1490.120:FF:000002">
    <property type="entry name" value="DNA-directed RNA polymerase III subunit RPC8"/>
    <property type="match status" value="1"/>
</dbReference>
<gene>
    <name evidence="16" type="ORF">BEMITA_LOCUS4339</name>
</gene>
<organism evidence="16 17">
    <name type="scientific">Bemisia tabaci</name>
    <name type="common">Sweetpotato whitefly</name>
    <name type="synonym">Aleurodes tabaci</name>
    <dbReference type="NCBI Taxonomy" id="7038"/>
    <lineage>
        <taxon>Eukaryota</taxon>
        <taxon>Metazoa</taxon>
        <taxon>Ecdysozoa</taxon>
        <taxon>Arthropoda</taxon>
        <taxon>Hexapoda</taxon>
        <taxon>Insecta</taxon>
        <taxon>Pterygota</taxon>
        <taxon>Neoptera</taxon>
        <taxon>Paraneoptera</taxon>
        <taxon>Hemiptera</taxon>
        <taxon>Sternorrhyncha</taxon>
        <taxon>Aleyrodoidea</taxon>
        <taxon>Aleyrodidae</taxon>
        <taxon>Aleyrodinae</taxon>
        <taxon>Bemisia</taxon>
    </lineage>
</organism>
<dbReference type="GO" id="GO:0051607">
    <property type="term" value="P:defense response to virus"/>
    <property type="evidence" value="ECO:0007669"/>
    <property type="project" value="UniProtKB-KW"/>
</dbReference>
<evidence type="ECO:0000256" key="6">
    <source>
        <dbReference type="ARBA" id="ARBA00023118"/>
    </source>
</evidence>
<dbReference type="SUPFAM" id="SSF88798">
    <property type="entry name" value="N-terminal, heterodimerisation domain of RBP7 (RpoE)"/>
    <property type="match status" value="1"/>
</dbReference>
<dbReference type="InterPro" id="IPR013238">
    <property type="entry name" value="RNA_pol_III_Rbc25"/>
</dbReference>
<dbReference type="AlphaFoldDB" id="A0A9P0F0Y0"/>
<evidence type="ECO:0000256" key="1">
    <source>
        <dbReference type="ARBA" id="ARBA00004123"/>
    </source>
</evidence>
<dbReference type="InterPro" id="IPR005576">
    <property type="entry name" value="Rpb7-like_N"/>
</dbReference>
<comment type="similarity">
    <text evidence="2">Belongs to the eukaryotic RPB7/RPC8 RNA polymerase subunit family.</text>
</comment>
<evidence type="ECO:0000313" key="16">
    <source>
        <dbReference type="EMBL" id="CAH0385081.1"/>
    </source>
</evidence>
<accession>A0A9P0F0Y0</accession>
<dbReference type="FunFam" id="2.40.50.140:FF:000130">
    <property type="entry name" value="DNA-directed RNA polymerase III subunit RPC8"/>
    <property type="match status" value="1"/>
</dbReference>
<evidence type="ECO:0000256" key="8">
    <source>
        <dbReference type="ARBA" id="ARBA00023242"/>
    </source>
</evidence>
<dbReference type="PANTHER" id="PTHR12709:SF1">
    <property type="entry name" value="DNA-DIRECTED RNA POLYMERASE III SUBUNIT RPC8"/>
    <property type="match status" value="1"/>
</dbReference>
<sequence>MFVIVELKDVVRTPPAVFNKKLDETTAGHLNSKLANKVITNVGLCIALFDILKMGDSFIFPGDGASHTKVEFRFIVFRPFIDEIIVGKIKSCSKDGVCVTLGFFDDIMIPSTSLQHPSRFDEMEQVWVWQFDNDGDTHDLFMDIGESIRFRVVTEVFVETSPVTCPEKMEVSTEPESKVPYSIIGSISEPGLGVLSWWEGT</sequence>
<dbReference type="InterPro" id="IPR036898">
    <property type="entry name" value="RNA_pol_Rpb7-like_N_sf"/>
</dbReference>
<keyword evidence="5" id="KW-0391">Immunity</keyword>
<protein>
    <recommendedName>
        <fullName evidence="11">DNA-directed RNA polymerase III subunit RPC8</fullName>
    </recommendedName>
    <alternativeName>
        <fullName evidence="13">DNA-directed RNA polymerase III subunit H</fullName>
    </alternativeName>
    <alternativeName>
        <fullName evidence="12">DNA-directed RNA polymerase III subunit rpc8</fullName>
    </alternativeName>
</protein>
<dbReference type="Gene3D" id="3.30.1490.120">
    <property type="entry name" value="RNA polymerase Rpb7-like, N-terminal domain"/>
    <property type="match status" value="1"/>
</dbReference>
<comment type="subunit">
    <text evidence="10">Component of the RNA polymerase III complex consisting of 17 subunits: a ten-subunit horseshoe-shaped catalytic core composed of POLR3A/RPC1, POLR3B/RPC2, POLR1C/RPAC1, POLR1D/RPAC2, POLR3K/RPC10, POLR2E/RPABC1, POLR2F/RPABC2, POLR2H/RPABC3, POLR2K/RPABC4 and POLR2L/RPABC5; a mobile stalk composed of two subunits POLR3H/RPC8 and CRCP/RPC9, protruding from the core and functioning primarily in transcription initiation; and additional subunits homologous to general transcription factors of the RNA polymerase II machinery, POLR3C/RPC3-POLR3F/RPC6-POLR3G/RPC7 heterotrimer required for transcription initiation and POLR3D/RPC4-POLR3E/RPC5 heterodimer involved in both transcription initiation and termination. Interacts with CRCP/RPC9. POLR3H/RPC8 and CRCP/RPC9 probably form a Pol III subcomplex.</text>
</comment>